<gene>
    <name evidence="11" type="primary">LOC116286457</name>
</gene>
<dbReference type="FunCoup" id="A0A6P8H0C4">
    <property type="interactions" value="2661"/>
</dbReference>
<protein>
    <submittedName>
        <fullName evidence="11">DDB1- and CUL4-associated factor 13-like</fullName>
    </submittedName>
</protein>
<dbReference type="InterPro" id="IPR036322">
    <property type="entry name" value="WD40_repeat_dom_sf"/>
</dbReference>
<evidence type="ECO:0000256" key="3">
    <source>
        <dbReference type="ARBA" id="ARBA00022574"/>
    </source>
</evidence>
<evidence type="ECO:0000256" key="2">
    <source>
        <dbReference type="ARBA" id="ARBA00005649"/>
    </source>
</evidence>
<evidence type="ECO:0000313" key="11">
    <source>
        <dbReference type="RefSeq" id="XP_031548836.1"/>
    </source>
</evidence>
<dbReference type="PROSITE" id="PS50294">
    <property type="entry name" value="WD_REPEATS_REGION"/>
    <property type="match status" value="1"/>
</dbReference>
<feature type="repeat" description="WD" evidence="7">
    <location>
        <begin position="62"/>
        <end position="104"/>
    </location>
</feature>
<dbReference type="InterPro" id="IPR051733">
    <property type="entry name" value="WD_repeat_DCAF13/WDSOF1"/>
</dbReference>
<dbReference type="CDD" id="cd00200">
    <property type="entry name" value="WD40"/>
    <property type="match status" value="1"/>
</dbReference>
<evidence type="ECO:0000256" key="7">
    <source>
        <dbReference type="PROSITE-ProRule" id="PRU00221"/>
    </source>
</evidence>
<dbReference type="SUPFAM" id="SSF50978">
    <property type="entry name" value="WD40 repeat-like"/>
    <property type="match status" value="1"/>
</dbReference>
<organism evidence="10 11">
    <name type="scientific">Actinia tenebrosa</name>
    <name type="common">Australian red waratah sea anemone</name>
    <dbReference type="NCBI Taxonomy" id="6105"/>
    <lineage>
        <taxon>Eukaryota</taxon>
        <taxon>Metazoa</taxon>
        <taxon>Cnidaria</taxon>
        <taxon>Anthozoa</taxon>
        <taxon>Hexacorallia</taxon>
        <taxon>Actiniaria</taxon>
        <taxon>Actiniidae</taxon>
        <taxon>Actinia</taxon>
    </lineage>
</organism>
<dbReference type="InterPro" id="IPR007287">
    <property type="entry name" value="Sof1"/>
</dbReference>
<name>A0A6P8H0C4_ACTTE</name>
<dbReference type="GO" id="GO:0032040">
    <property type="term" value="C:small-subunit processome"/>
    <property type="evidence" value="ECO:0007669"/>
    <property type="project" value="TreeGrafter"/>
</dbReference>
<evidence type="ECO:0000313" key="10">
    <source>
        <dbReference type="Proteomes" id="UP000515163"/>
    </source>
</evidence>
<evidence type="ECO:0000256" key="5">
    <source>
        <dbReference type="ARBA" id="ARBA00023242"/>
    </source>
</evidence>
<dbReference type="RefSeq" id="XP_031548836.1">
    <property type="nucleotide sequence ID" value="XM_031692976.1"/>
</dbReference>
<dbReference type="GeneID" id="116286457"/>
<dbReference type="InterPro" id="IPR001680">
    <property type="entry name" value="WD40_rpt"/>
</dbReference>
<dbReference type="PROSITE" id="PS50082">
    <property type="entry name" value="WD_REPEATS_2"/>
    <property type="match status" value="3"/>
</dbReference>
<feature type="repeat" description="WD" evidence="7">
    <location>
        <begin position="280"/>
        <end position="312"/>
    </location>
</feature>
<dbReference type="SMART" id="SM00320">
    <property type="entry name" value="WD40"/>
    <property type="match status" value="6"/>
</dbReference>
<keyword evidence="5" id="KW-0539">Nucleus</keyword>
<evidence type="ECO:0000256" key="4">
    <source>
        <dbReference type="ARBA" id="ARBA00022737"/>
    </source>
</evidence>
<feature type="domain" description="Sof1-like protein" evidence="9">
    <location>
        <begin position="356"/>
        <end position="442"/>
    </location>
</feature>
<evidence type="ECO:0000256" key="6">
    <source>
        <dbReference type="ARBA" id="ARBA00023274"/>
    </source>
</evidence>
<evidence type="ECO:0000256" key="8">
    <source>
        <dbReference type="SAM" id="MobiDB-lite"/>
    </source>
</evidence>
<proteinExistence type="inferred from homology"/>
<dbReference type="InterPro" id="IPR015943">
    <property type="entry name" value="WD40/YVTN_repeat-like_dom_sf"/>
</dbReference>
<dbReference type="KEGG" id="aten:116286457"/>
<dbReference type="Proteomes" id="UP000515163">
    <property type="component" value="Unplaced"/>
</dbReference>
<sequence length="447" mass="51144">MKVKILSRNPEDHIRERKSDIHKLHRNLDPSLHPFEAPREYTRALNATKLERVFAKPFVGALDGHTDGVNCLARHPRSLSVLLSGSCDGEIKLWHLPKRECIQTLTAHTGFVRGLCVAPKGDSFFSVGDEKVVKQWSMDKCLETTNTNLEPINTIIGKTMYTGIDHNWKNDTFATCGQQLDIWDESRADPIRTFTWGVDTVHSVKYNPIETNILASTASDRSVVLYDTRGSSPLRKLVMAMRSNTVAWNPIEAYIFTAANEDSNLYTYDMRRLDQAVNVHMDHVSAVLDVDYAPTGQEFVSGSFDKSIRIFERHGGHSREVYHTRRMQRVFCVRFSADSTYVLSGSDETNIRIWKANASQKLGALAPREKEAFAYSARLKERFKHHPRIRRIQRHRHVPKAIYKAALEKRIMSESQKRKDENRRLHSKPGTVPRVAERKKQVVAVVK</sequence>
<keyword evidence="6" id="KW-0687">Ribonucleoprotein</keyword>
<keyword evidence="10" id="KW-1185">Reference proteome</keyword>
<evidence type="ECO:0000259" key="9">
    <source>
        <dbReference type="Pfam" id="PF04158"/>
    </source>
</evidence>
<dbReference type="PANTHER" id="PTHR22851:SF0">
    <property type="entry name" value="DDB1- AND CUL4-ASSOCIATED FACTOR 13"/>
    <property type="match status" value="1"/>
</dbReference>
<comment type="subcellular location">
    <subcellularLocation>
        <location evidence="1">Nucleus</location>
        <location evidence="1">Nucleolus</location>
    </subcellularLocation>
</comment>
<dbReference type="Pfam" id="PF00400">
    <property type="entry name" value="WD40"/>
    <property type="match status" value="4"/>
</dbReference>
<keyword evidence="3 7" id="KW-0853">WD repeat</keyword>
<dbReference type="FunFam" id="2.130.10.10:FF:000826">
    <property type="entry name" value="DDB1- and CUL4-associated factor 13"/>
    <property type="match status" value="1"/>
</dbReference>
<keyword evidence="4" id="KW-0677">Repeat</keyword>
<dbReference type="Pfam" id="PF04158">
    <property type="entry name" value="Sof1"/>
    <property type="match status" value="1"/>
</dbReference>
<comment type="similarity">
    <text evidence="2">Belongs to the WD repeat DCAF13/WDSOF1 family.</text>
</comment>
<dbReference type="FunFam" id="2.130.10.10:FF:000132">
    <property type="entry name" value="DDB1- and CUL4-associated factor 13"/>
    <property type="match status" value="1"/>
</dbReference>
<feature type="region of interest" description="Disordered" evidence="8">
    <location>
        <begin position="412"/>
        <end position="439"/>
    </location>
</feature>
<dbReference type="Gene3D" id="2.130.10.10">
    <property type="entry name" value="YVTN repeat-like/Quinoprotein amine dehydrogenase"/>
    <property type="match status" value="2"/>
</dbReference>
<dbReference type="InParanoid" id="A0A6P8H0C4"/>
<dbReference type="PANTHER" id="PTHR22851">
    <property type="entry name" value="U3 SMALL NUCLEOLAR RNA U3 SNORNA ASSOCIATED PROTEIN"/>
    <property type="match status" value="1"/>
</dbReference>
<feature type="compositionally biased region" description="Basic and acidic residues" evidence="8">
    <location>
        <begin position="412"/>
        <end position="424"/>
    </location>
</feature>
<feature type="repeat" description="WD" evidence="7">
    <location>
        <begin position="323"/>
        <end position="364"/>
    </location>
</feature>
<evidence type="ECO:0000256" key="1">
    <source>
        <dbReference type="ARBA" id="ARBA00004604"/>
    </source>
</evidence>
<dbReference type="AlphaFoldDB" id="A0A6P8H0C4"/>
<dbReference type="OrthoDB" id="10249065at2759"/>
<accession>A0A6P8H0C4</accession>
<reference evidence="11" key="1">
    <citation type="submission" date="2025-08" db="UniProtKB">
        <authorList>
            <consortium name="RefSeq"/>
        </authorList>
    </citation>
    <scope>IDENTIFICATION</scope>
    <source>
        <tissue evidence="11">Tentacle</tissue>
    </source>
</reference>
<dbReference type="GO" id="GO:0000462">
    <property type="term" value="P:maturation of SSU-rRNA from tricistronic rRNA transcript (SSU-rRNA, 5.8S rRNA, LSU-rRNA)"/>
    <property type="evidence" value="ECO:0007669"/>
    <property type="project" value="TreeGrafter"/>
</dbReference>